<proteinExistence type="inferred from homology"/>
<sequence length="540" mass="57451">MKLKTRVWLIISASVLGMALVSAFSLIALRDTMLDERKIQIDRLLQLAVGMLDHYHKLETSGAMSRDEAQARAKAALGGLRSGDDYLILRSMEDVLLVHPDQSRIGKVDKGAKLPDGRHISDEYRAILAKADSGFAETMAARPGKKDGPKVAKLNGIRKFEPWGWMVGFGLFVDDIDDAFWARAVQFVLLSLAIIGVLATLSLTMSRKILQQLGGEPQYAHDIAVAISQGDLSQTVTISGSAGGNSMLGAVSRMQASLRDMVGRFNQASSTLAGASEQLSGRIGQIEQRSSETANTTAATAAAVEEMTVSIAHVADSTKAAEASSSSSAELALTGQKLASDAAAEIRHIADGVRAAVELVQGLDSRSKEIDRIAVVIKEIAEQTNLLALNAAIEAARAGEQGRGFAVVADEVRKLAERTGVATQNIFEVTGAVQNDTQSIAGRMGEVTGLVNGGVEQTERAAEYLQRISGSAEATLGQTRDVNLALSEQSQASESIARNVEHIAEMTAESDLSLREISQAFAELDVLAQELKHTASGFRV</sequence>
<accession>A0ABT8B4E7</accession>
<reference evidence="11" key="1">
    <citation type="journal article" date="2014" name="Int. J. Syst. Evol. Microbiol.">
        <title>Complete genome of a new Firmicutes species belonging to the dominant human colonic microbiota ('Ruminococcus bicirculans') reveals two chromosomes and a selective capacity to utilize plant glucans.</title>
        <authorList>
            <consortium name="NISC Comparative Sequencing Program"/>
            <person name="Wegmann U."/>
            <person name="Louis P."/>
            <person name="Goesmann A."/>
            <person name="Henrissat B."/>
            <person name="Duncan S.H."/>
            <person name="Flint H.J."/>
        </authorList>
    </citation>
    <scope>NUCLEOTIDE SEQUENCE</scope>
    <source>
        <strain evidence="11">CECT 7703</strain>
    </source>
</reference>
<dbReference type="PRINTS" id="PR00260">
    <property type="entry name" value="CHEMTRNSDUCR"/>
</dbReference>
<keyword evidence="12" id="KW-1185">Reference proteome</keyword>
<dbReference type="InterPro" id="IPR004089">
    <property type="entry name" value="MCPsignal_dom"/>
</dbReference>
<comment type="subcellular location">
    <subcellularLocation>
        <location evidence="1">Cell membrane</location>
        <topology evidence="1">Multi-pass membrane protein</topology>
    </subcellularLocation>
</comment>
<reference evidence="11" key="2">
    <citation type="submission" date="2023-06" db="EMBL/GenBank/DDBJ databases">
        <authorList>
            <person name="Lucena T."/>
            <person name="Sun Q."/>
        </authorList>
    </citation>
    <scope>NUCLEOTIDE SEQUENCE</scope>
    <source>
        <strain evidence="11">CECT 7703</strain>
    </source>
</reference>
<dbReference type="SMART" id="SM01049">
    <property type="entry name" value="Cache_2"/>
    <property type="match status" value="1"/>
</dbReference>
<dbReference type="Pfam" id="PF17200">
    <property type="entry name" value="sCache_2"/>
    <property type="match status" value="1"/>
</dbReference>
<dbReference type="Proteomes" id="UP001180081">
    <property type="component" value="Unassembled WGS sequence"/>
</dbReference>
<keyword evidence="3 9" id="KW-0812">Transmembrane</keyword>
<protein>
    <submittedName>
        <fullName evidence="11">Methyl-accepting chemotaxis protein</fullName>
    </submittedName>
</protein>
<keyword evidence="4 9" id="KW-1133">Transmembrane helix</keyword>
<evidence type="ECO:0000313" key="12">
    <source>
        <dbReference type="Proteomes" id="UP001180081"/>
    </source>
</evidence>
<dbReference type="PANTHER" id="PTHR32089:SF119">
    <property type="entry name" value="METHYL-ACCEPTING CHEMOTAXIS PROTEIN CTPL"/>
    <property type="match status" value="1"/>
</dbReference>
<dbReference type="Gene3D" id="3.30.450.20">
    <property type="entry name" value="PAS domain"/>
    <property type="match status" value="1"/>
</dbReference>
<gene>
    <name evidence="11" type="ORF">QWZ03_07985</name>
</gene>
<dbReference type="Pfam" id="PF00015">
    <property type="entry name" value="MCPsignal"/>
    <property type="match status" value="1"/>
</dbReference>
<dbReference type="Gene3D" id="1.10.287.950">
    <property type="entry name" value="Methyl-accepting chemotaxis protein"/>
    <property type="match status" value="1"/>
</dbReference>
<evidence type="ECO:0000256" key="4">
    <source>
        <dbReference type="ARBA" id="ARBA00022989"/>
    </source>
</evidence>
<dbReference type="PANTHER" id="PTHR32089">
    <property type="entry name" value="METHYL-ACCEPTING CHEMOTAXIS PROTEIN MCPB"/>
    <property type="match status" value="1"/>
</dbReference>
<evidence type="ECO:0000256" key="8">
    <source>
        <dbReference type="PROSITE-ProRule" id="PRU00284"/>
    </source>
</evidence>
<evidence type="ECO:0000256" key="9">
    <source>
        <dbReference type="SAM" id="Phobius"/>
    </source>
</evidence>
<evidence type="ECO:0000256" key="6">
    <source>
        <dbReference type="ARBA" id="ARBA00023224"/>
    </source>
</evidence>
<dbReference type="PROSITE" id="PS50111">
    <property type="entry name" value="CHEMOTAXIS_TRANSDUC_2"/>
    <property type="match status" value="1"/>
</dbReference>
<evidence type="ECO:0000256" key="3">
    <source>
        <dbReference type="ARBA" id="ARBA00022692"/>
    </source>
</evidence>
<keyword evidence="2" id="KW-1003">Cell membrane</keyword>
<feature type="transmembrane region" description="Helical" evidence="9">
    <location>
        <begin position="7"/>
        <end position="29"/>
    </location>
</feature>
<keyword evidence="6 8" id="KW-0807">Transducer</keyword>
<dbReference type="RefSeq" id="WP_290332226.1">
    <property type="nucleotide sequence ID" value="NZ_JAUFPU010000005.1"/>
</dbReference>
<evidence type="ECO:0000256" key="2">
    <source>
        <dbReference type="ARBA" id="ARBA00022475"/>
    </source>
</evidence>
<name>A0ABT8B4E7_9NEIS</name>
<dbReference type="CDD" id="cd11386">
    <property type="entry name" value="MCP_signal"/>
    <property type="match status" value="1"/>
</dbReference>
<organism evidence="11 12">
    <name type="scientific">Chitinimonas viridis</name>
    <dbReference type="NCBI Taxonomy" id="664880"/>
    <lineage>
        <taxon>Bacteria</taxon>
        <taxon>Pseudomonadati</taxon>
        <taxon>Pseudomonadota</taxon>
        <taxon>Betaproteobacteria</taxon>
        <taxon>Neisseriales</taxon>
        <taxon>Chitinibacteraceae</taxon>
        <taxon>Chitinimonas</taxon>
    </lineage>
</organism>
<dbReference type="SUPFAM" id="SSF58104">
    <property type="entry name" value="Methyl-accepting chemotaxis protein (MCP) signaling domain"/>
    <property type="match status" value="1"/>
</dbReference>
<dbReference type="InterPro" id="IPR004090">
    <property type="entry name" value="Chemotax_Me-accpt_rcpt"/>
</dbReference>
<comment type="caution">
    <text evidence="11">The sequence shown here is derived from an EMBL/GenBank/DDBJ whole genome shotgun (WGS) entry which is preliminary data.</text>
</comment>
<evidence type="ECO:0000259" key="10">
    <source>
        <dbReference type="PROSITE" id="PS50111"/>
    </source>
</evidence>
<dbReference type="SMART" id="SM00283">
    <property type="entry name" value="MA"/>
    <property type="match status" value="1"/>
</dbReference>
<dbReference type="EMBL" id="JAUFPU010000005">
    <property type="protein sequence ID" value="MDN3576700.1"/>
    <property type="molecule type" value="Genomic_DNA"/>
</dbReference>
<keyword evidence="5 9" id="KW-0472">Membrane</keyword>
<dbReference type="InterPro" id="IPR033480">
    <property type="entry name" value="sCache_2"/>
</dbReference>
<evidence type="ECO:0000256" key="1">
    <source>
        <dbReference type="ARBA" id="ARBA00004651"/>
    </source>
</evidence>
<feature type="domain" description="Methyl-accepting transducer" evidence="10">
    <location>
        <begin position="268"/>
        <end position="504"/>
    </location>
</feature>
<evidence type="ECO:0000256" key="7">
    <source>
        <dbReference type="ARBA" id="ARBA00029447"/>
    </source>
</evidence>
<evidence type="ECO:0000313" key="11">
    <source>
        <dbReference type="EMBL" id="MDN3576700.1"/>
    </source>
</evidence>
<comment type="similarity">
    <text evidence="7">Belongs to the methyl-accepting chemotaxis (MCP) protein family.</text>
</comment>
<evidence type="ECO:0000256" key="5">
    <source>
        <dbReference type="ARBA" id="ARBA00023136"/>
    </source>
</evidence>